<dbReference type="RefSeq" id="WP_125965869.1">
    <property type="nucleotide sequence ID" value="NZ_RXFQ01000011.1"/>
</dbReference>
<keyword evidence="3" id="KW-1185">Reference proteome</keyword>
<dbReference type="EMBL" id="RXFQ01000011">
    <property type="protein sequence ID" value="RSZ33465.1"/>
    <property type="molecule type" value="Genomic_DNA"/>
</dbReference>
<evidence type="ECO:0000313" key="2">
    <source>
        <dbReference type="EMBL" id="RSZ33465.1"/>
    </source>
</evidence>
<accession>A0ABY0A390</accession>
<feature type="region of interest" description="Disordered" evidence="1">
    <location>
        <begin position="27"/>
        <end position="55"/>
    </location>
</feature>
<feature type="compositionally biased region" description="Basic and acidic residues" evidence="1">
    <location>
        <begin position="27"/>
        <end position="39"/>
    </location>
</feature>
<evidence type="ECO:0000256" key="1">
    <source>
        <dbReference type="SAM" id="MobiDB-lite"/>
    </source>
</evidence>
<evidence type="ECO:0000313" key="3">
    <source>
        <dbReference type="Proteomes" id="UP000271137"/>
    </source>
</evidence>
<comment type="caution">
    <text evidence="2">The sequence shown here is derived from an EMBL/GenBank/DDBJ whole genome shotgun (WGS) entry which is preliminary data.</text>
</comment>
<protein>
    <recommendedName>
        <fullName evidence="4">Secreted protein</fullName>
    </recommendedName>
</protein>
<sequence length="92" mass="10114">MLPLMAASVVAYFIVRSTRSGSMYEITEHRQTERERLRASDMTAKGTASGHGRCASDFLSREIPPITQDVNLGTALQRFIEHQGDASPSCEA</sequence>
<gene>
    <name evidence="2" type="ORF">EJO66_19955</name>
</gene>
<evidence type="ECO:0008006" key="4">
    <source>
        <dbReference type="Google" id="ProtNLM"/>
    </source>
</evidence>
<proteinExistence type="predicted"/>
<reference evidence="2 3" key="1">
    <citation type="submission" date="2018-12" db="EMBL/GenBank/DDBJ databases">
        <title>The genome sequences of strain 502.</title>
        <authorList>
            <person name="Gao J."/>
            <person name="Sun J."/>
        </authorList>
    </citation>
    <scope>NUCLEOTIDE SEQUENCE [LARGE SCALE GENOMIC DNA]</scope>
    <source>
        <strain evidence="2 3">502</strain>
    </source>
</reference>
<name>A0ABY0A390_9BURK</name>
<dbReference type="Proteomes" id="UP000271137">
    <property type="component" value="Unassembled WGS sequence"/>
</dbReference>
<organism evidence="2 3">
    <name type="scientific">Variovorax beijingensis</name>
    <dbReference type="NCBI Taxonomy" id="2496117"/>
    <lineage>
        <taxon>Bacteria</taxon>
        <taxon>Pseudomonadati</taxon>
        <taxon>Pseudomonadota</taxon>
        <taxon>Betaproteobacteria</taxon>
        <taxon>Burkholderiales</taxon>
        <taxon>Comamonadaceae</taxon>
        <taxon>Variovorax</taxon>
    </lineage>
</organism>